<evidence type="ECO:0000313" key="3">
    <source>
        <dbReference type="Proteomes" id="UP001152622"/>
    </source>
</evidence>
<dbReference type="AlphaFoldDB" id="A0A9Q1IWE7"/>
<dbReference type="EMBL" id="JAINUF010000006">
    <property type="protein sequence ID" value="KAJ8355448.1"/>
    <property type="molecule type" value="Genomic_DNA"/>
</dbReference>
<proteinExistence type="predicted"/>
<feature type="compositionally biased region" description="Polar residues" evidence="1">
    <location>
        <begin position="105"/>
        <end position="122"/>
    </location>
</feature>
<dbReference type="Proteomes" id="UP001152622">
    <property type="component" value="Chromosome 6"/>
</dbReference>
<dbReference type="OrthoDB" id="8928061at2759"/>
<comment type="caution">
    <text evidence="2">The sequence shown here is derived from an EMBL/GenBank/DDBJ whole genome shotgun (WGS) entry which is preliminary data.</text>
</comment>
<sequence>MVLANNKMRLREVQTRVMQNHDISNNINTVSLAAIDRVQHRHQVIVKQLYTVPFDRVKEIRCRYVQPQSQLAHRLAEEEEEGGRRRRPENNSTGQDPLKGRLEQPTGSMGTSEPSGVSNNPTALERKPWSPELKTSHFLLSHMTGSWILLLHKLIGR</sequence>
<organism evidence="2 3">
    <name type="scientific">Synaphobranchus kaupii</name>
    <name type="common">Kaup's arrowtooth eel</name>
    <dbReference type="NCBI Taxonomy" id="118154"/>
    <lineage>
        <taxon>Eukaryota</taxon>
        <taxon>Metazoa</taxon>
        <taxon>Chordata</taxon>
        <taxon>Craniata</taxon>
        <taxon>Vertebrata</taxon>
        <taxon>Euteleostomi</taxon>
        <taxon>Actinopterygii</taxon>
        <taxon>Neopterygii</taxon>
        <taxon>Teleostei</taxon>
        <taxon>Anguilliformes</taxon>
        <taxon>Synaphobranchidae</taxon>
        <taxon>Synaphobranchus</taxon>
    </lineage>
</organism>
<keyword evidence="3" id="KW-1185">Reference proteome</keyword>
<reference evidence="2" key="1">
    <citation type="journal article" date="2023" name="Science">
        <title>Genome structures resolve the early diversification of teleost fishes.</title>
        <authorList>
            <person name="Parey E."/>
            <person name="Louis A."/>
            <person name="Montfort J."/>
            <person name="Bouchez O."/>
            <person name="Roques C."/>
            <person name="Iampietro C."/>
            <person name="Lluch J."/>
            <person name="Castinel A."/>
            <person name="Donnadieu C."/>
            <person name="Desvignes T."/>
            <person name="Floi Bucao C."/>
            <person name="Jouanno E."/>
            <person name="Wen M."/>
            <person name="Mejri S."/>
            <person name="Dirks R."/>
            <person name="Jansen H."/>
            <person name="Henkel C."/>
            <person name="Chen W.J."/>
            <person name="Zahm M."/>
            <person name="Cabau C."/>
            <person name="Klopp C."/>
            <person name="Thompson A.W."/>
            <person name="Robinson-Rechavi M."/>
            <person name="Braasch I."/>
            <person name="Lecointre G."/>
            <person name="Bobe J."/>
            <person name="Postlethwait J.H."/>
            <person name="Berthelot C."/>
            <person name="Roest Crollius H."/>
            <person name="Guiguen Y."/>
        </authorList>
    </citation>
    <scope>NUCLEOTIDE SEQUENCE</scope>
    <source>
        <strain evidence="2">WJC10195</strain>
    </source>
</reference>
<protein>
    <submittedName>
        <fullName evidence="2">Uncharacterized protein</fullName>
    </submittedName>
</protein>
<gene>
    <name evidence="2" type="ORF">SKAU_G00182420</name>
</gene>
<feature type="region of interest" description="Disordered" evidence="1">
    <location>
        <begin position="68"/>
        <end position="127"/>
    </location>
</feature>
<accession>A0A9Q1IWE7</accession>
<name>A0A9Q1IWE7_SYNKA</name>
<evidence type="ECO:0000313" key="2">
    <source>
        <dbReference type="EMBL" id="KAJ8355448.1"/>
    </source>
</evidence>
<evidence type="ECO:0000256" key="1">
    <source>
        <dbReference type="SAM" id="MobiDB-lite"/>
    </source>
</evidence>